<dbReference type="GO" id="GO:0007035">
    <property type="term" value="P:vacuolar acidification"/>
    <property type="evidence" value="ECO:0007669"/>
    <property type="project" value="TreeGrafter"/>
</dbReference>
<feature type="region of interest" description="Disordered" evidence="1">
    <location>
        <begin position="349"/>
        <end position="415"/>
    </location>
</feature>
<feature type="domain" description="RAVE complex protein Rav1 C-terminal" evidence="2">
    <location>
        <begin position="1"/>
        <end position="207"/>
    </location>
</feature>
<evidence type="ECO:0000313" key="4">
    <source>
        <dbReference type="Proteomes" id="UP001497623"/>
    </source>
</evidence>
<dbReference type="Pfam" id="PF12234">
    <property type="entry name" value="Rav1p_C"/>
    <property type="match status" value="1"/>
</dbReference>
<dbReference type="GO" id="GO:0043291">
    <property type="term" value="C:RAVE complex"/>
    <property type="evidence" value="ECO:0007669"/>
    <property type="project" value="TreeGrafter"/>
</dbReference>
<feature type="non-terminal residue" evidence="3">
    <location>
        <position position="415"/>
    </location>
</feature>
<accession>A0AAV2SHM8</accession>
<organism evidence="3 4">
    <name type="scientific">Meganyctiphanes norvegica</name>
    <name type="common">Northern krill</name>
    <name type="synonym">Thysanopoda norvegica</name>
    <dbReference type="NCBI Taxonomy" id="48144"/>
    <lineage>
        <taxon>Eukaryota</taxon>
        <taxon>Metazoa</taxon>
        <taxon>Ecdysozoa</taxon>
        <taxon>Arthropoda</taxon>
        <taxon>Crustacea</taxon>
        <taxon>Multicrustacea</taxon>
        <taxon>Malacostraca</taxon>
        <taxon>Eumalacostraca</taxon>
        <taxon>Eucarida</taxon>
        <taxon>Euphausiacea</taxon>
        <taxon>Euphausiidae</taxon>
        <taxon>Meganyctiphanes</taxon>
    </lineage>
</organism>
<name>A0AAV2SHM8_MEGNR</name>
<protein>
    <recommendedName>
        <fullName evidence="2">RAVE complex protein Rav1 C-terminal domain-containing protein</fullName>
    </recommendedName>
</protein>
<evidence type="ECO:0000256" key="1">
    <source>
        <dbReference type="SAM" id="MobiDB-lite"/>
    </source>
</evidence>
<feature type="compositionally biased region" description="Acidic residues" evidence="1">
    <location>
        <begin position="380"/>
        <end position="394"/>
    </location>
</feature>
<dbReference type="InterPro" id="IPR022033">
    <property type="entry name" value="Rav1p_C"/>
</dbReference>
<evidence type="ECO:0000313" key="3">
    <source>
        <dbReference type="EMBL" id="CAL4185543.1"/>
    </source>
</evidence>
<feature type="non-terminal residue" evidence="3">
    <location>
        <position position="1"/>
    </location>
</feature>
<reference evidence="3 4" key="1">
    <citation type="submission" date="2024-05" db="EMBL/GenBank/DDBJ databases">
        <authorList>
            <person name="Wallberg A."/>
        </authorList>
    </citation>
    <scope>NUCLEOTIDE SEQUENCE [LARGE SCALE GENOMIC DNA]</scope>
</reference>
<feature type="region of interest" description="Disordered" evidence="1">
    <location>
        <begin position="285"/>
        <end position="306"/>
    </location>
</feature>
<dbReference type="PANTHER" id="PTHR13950">
    <property type="entry name" value="RABCONNECTIN-RELATED"/>
    <property type="match status" value="1"/>
</dbReference>
<keyword evidence="4" id="KW-1185">Reference proteome</keyword>
<sequence>VAKAAFQVRNDPLDAAIYYMAMKKKNLVWGLFRSISDKRMTEFFSHNFTEDRWRKAALKNAFALLGKQRFAHAASFFLLAGALKDAIEVLLNKLQDLQLAMVVIRMYEGELEATPPSLIKLMYEKVLGMNAEGQAQDIKKLHPDPFIRSLTYWMLKDYAGSLNTLLQTDPTLGIHHPYYQAVQSKGSRTNVAADPRVFNFYIYLRTHPLLIRQCIANSAKDSGPGALMASRLGTGQDGLNKKAVYESSMTTLERRLYFTTAHAHLRAGCPTLALEVLSKLPDNVIDTDNPESGDLLGSPSKEPQPAHELIKSGTLDLPGYSFDEDNKGQDTASALFGTVSSSKDSAEALFAPSSNSDPFAPSGGGFDWSSPMTSLRNQQEDELDLDFSIDTGEEEEHKKPEKPTNLAVGDKRDDD</sequence>
<comment type="caution">
    <text evidence="3">The sequence shown here is derived from an EMBL/GenBank/DDBJ whole genome shotgun (WGS) entry which is preliminary data.</text>
</comment>
<dbReference type="InterPro" id="IPR052208">
    <property type="entry name" value="DmX-like/RAVE_component"/>
</dbReference>
<proteinExistence type="predicted"/>
<dbReference type="AlphaFoldDB" id="A0AAV2SHM8"/>
<evidence type="ECO:0000259" key="2">
    <source>
        <dbReference type="Pfam" id="PF12234"/>
    </source>
</evidence>
<dbReference type="EMBL" id="CAXKWB010062631">
    <property type="protein sequence ID" value="CAL4185543.1"/>
    <property type="molecule type" value="Genomic_DNA"/>
</dbReference>
<dbReference type="Proteomes" id="UP001497623">
    <property type="component" value="Unassembled WGS sequence"/>
</dbReference>
<dbReference type="PANTHER" id="PTHR13950:SF9">
    <property type="entry name" value="RABCONNECTIN-3A"/>
    <property type="match status" value="1"/>
</dbReference>
<gene>
    <name evidence="3" type="ORF">MNOR_LOCUS35959</name>
</gene>